<dbReference type="EMBL" id="QHHQ01000001">
    <property type="protein sequence ID" value="RAI03818.1"/>
    <property type="molecule type" value="Genomic_DNA"/>
</dbReference>
<feature type="domain" description="UspA" evidence="2">
    <location>
        <begin position="215"/>
        <end position="277"/>
    </location>
</feature>
<evidence type="ECO:0000313" key="4">
    <source>
        <dbReference type="Proteomes" id="UP000249590"/>
    </source>
</evidence>
<dbReference type="OrthoDB" id="9804721at2"/>
<dbReference type="PRINTS" id="PR01438">
    <property type="entry name" value="UNVRSLSTRESS"/>
</dbReference>
<dbReference type="InterPro" id="IPR006016">
    <property type="entry name" value="UspA"/>
</dbReference>
<keyword evidence="4" id="KW-1185">Reference proteome</keyword>
<evidence type="ECO:0000256" key="1">
    <source>
        <dbReference type="ARBA" id="ARBA00008791"/>
    </source>
</evidence>
<sequence>MSTTIKTILVYADRSGACGPFLIKAAAFAAGHDAHLVVLVVGLEPTSAYGGLPEIPFSSYFAEVTAVHEEVHRTSSWADENLSATGVSFDVRGIVVPHGTEGRAVARHARYADLTLVPRLGTDGSWHRIVDAALFESGHPVLLCPPKAALDPLGERVLIGWDARPEAARAVSDALGLISGASDIRAVTVSSRTGAHAHGEDPGTDLVAFLARHGLPVRVDAIPRDNRSVADAILRHAHSMGADLIVSGAYGHSRLSEIIIGGATRDLMRVTDRPLFMAH</sequence>
<dbReference type="SUPFAM" id="SSF52402">
    <property type="entry name" value="Adenine nucleotide alpha hydrolases-like"/>
    <property type="match status" value="2"/>
</dbReference>
<reference evidence="3 4" key="1">
    <citation type="submission" date="2018-05" db="EMBL/GenBank/DDBJ databases">
        <title>Acuticoccus sediminis sp. nov., isolated from deep-sea sediment of Indian Ocean.</title>
        <authorList>
            <person name="Liu X."/>
            <person name="Lai Q."/>
            <person name="Du Y."/>
            <person name="Sun F."/>
            <person name="Zhang X."/>
            <person name="Wang S."/>
            <person name="Shao Z."/>
        </authorList>
    </citation>
    <scope>NUCLEOTIDE SEQUENCE [LARGE SCALE GENOMIC DNA]</scope>
    <source>
        <strain evidence="3 4">PTG4-2</strain>
    </source>
</reference>
<dbReference type="RefSeq" id="WP_111342828.1">
    <property type="nucleotide sequence ID" value="NZ_JAIWKD010000001.1"/>
</dbReference>
<dbReference type="Pfam" id="PF00582">
    <property type="entry name" value="Usp"/>
    <property type="match status" value="1"/>
</dbReference>
<comment type="similarity">
    <text evidence="1">Belongs to the universal stress protein A family.</text>
</comment>
<dbReference type="Proteomes" id="UP000249590">
    <property type="component" value="Unassembled WGS sequence"/>
</dbReference>
<dbReference type="AlphaFoldDB" id="A0A8B2NUF1"/>
<dbReference type="PANTHER" id="PTHR46268">
    <property type="entry name" value="STRESS RESPONSE PROTEIN NHAX"/>
    <property type="match status" value="1"/>
</dbReference>
<protein>
    <recommendedName>
        <fullName evidence="2">UspA domain-containing protein</fullName>
    </recommendedName>
</protein>
<gene>
    <name evidence="3" type="ORF">DLJ53_04925</name>
</gene>
<evidence type="ECO:0000313" key="3">
    <source>
        <dbReference type="EMBL" id="RAI03818.1"/>
    </source>
</evidence>
<dbReference type="Gene3D" id="3.40.50.12370">
    <property type="match status" value="1"/>
</dbReference>
<dbReference type="InterPro" id="IPR006015">
    <property type="entry name" value="Universal_stress_UspA"/>
</dbReference>
<comment type="caution">
    <text evidence="3">The sequence shown here is derived from an EMBL/GenBank/DDBJ whole genome shotgun (WGS) entry which is preliminary data.</text>
</comment>
<organism evidence="3 4">
    <name type="scientific">Acuticoccus sediminis</name>
    <dbReference type="NCBI Taxonomy" id="2184697"/>
    <lineage>
        <taxon>Bacteria</taxon>
        <taxon>Pseudomonadati</taxon>
        <taxon>Pseudomonadota</taxon>
        <taxon>Alphaproteobacteria</taxon>
        <taxon>Hyphomicrobiales</taxon>
        <taxon>Amorphaceae</taxon>
        <taxon>Acuticoccus</taxon>
    </lineage>
</organism>
<evidence type="ECO:0000259" key="2">
    <source>
        <dbReference type="Pfam" id="PF00582"/>
    </source>
</evidence>
<accession>A0A8B2NUF1</accession>
<proteinExistence type="inferred from homology"/>
<dbReference type="CDD" id="cd00293">
    <property type="entry name" value="USP-like"/>
    <property type="match status" value="1"/>
</dbReference>
<dbReference type="PANTHER" id="PTHR46268:SF15">
    <property type="entry name" value="UNIVERSAL STRESS PROTEIN HP_0031"/>
    <property type="match status" value="1"/>
</dbReference>
<name>A0A8B2NUF1_9HYPH</name>